<sequence length="184" mass="20597">METPLLANVTEAFCPPRASFFSDVLSTLFHAFLLASTAFVFPFLLTNRVVYYLQSRIFHIPDALGYFIAPCPDFDASFFMTGPTSFTEKCLFTSRVLRGMVFWTHSLLLLPNLQDEWVLARKRDAEEGEKGGWLACMLTTADRVIRRWMCGMRGITCLAVAAAIAFQVVFSALGAKVYPPCPCV</sequence>
<dbReference type="AlphaFoldDB" id="A0AA40EP99"/>
<gene>
    <name evidence="2" type="ORF">B0T18DRAFT_414218</name>
</gene>
<dbReference type="Proteomes" id="UP001172155">
    <property type="component" value="Unassembled WGS sequence"/>
</dbReference>
<dbReference type="EMBL" id="JAUKUD010000005">
    <property type="protein sequence ID" value="KAK0743001.1"/>
    <property type="molecule type" value="Genomic_DNA"/>
</dbReference>
<accession>A0AA40EP99</accession>
<evidence type="ECO:0000313" key="2">
    <source>
        <dbReference type="EMBL" id="KAK0743001.1"/>
    </source>
</evidence>
<keyword evidence="1" id="KW-0812">Transmembrane</keyword>
<reference evidence="2" key="1">
    <citation type="submission" date="2023-06" db="EMBL/GenBank/DDBJ databases">
        <title>Genome-scale phylogeny and comparative genomics of the fungal order Sordariales.</title>
        <authorList>
            <consortium name="Lawrence Berkeley National Laboratory"/>
            <person name="Hensen N."/>
            <person name="Bonometti L."/>
            <person name="Westerberg I."/>
            <person name="Brannstrom I.O."/>
            <person name="Guillou S."/>
            <person name="Cros-Aarteil S."/>
            <person name="Calhoun S."/>
            <person name="Haridas S."/>
            <person name="Kuo A."/>
            <person name="Mondo S."/>
            <person name="Pangilinan J."/>
            <person name="Riley R."/>
            <person name="LaButti K."/>
            <person name="Andreopoulos B."/>
            <person name="Lipzen A."/>
            <person name="Chen C."/>
            <person name="Yanf M."/>
            <person name="Daum C."/>
            <person name="Ng V."/>
            <person name="Clum A."/>
            <person name="Steindorff A."/>
            <person name="Ohm R."/>
            <person name="Martin F."/>
            <person name="Silar P."/>
            <person name="Natvig D."/>
            <person name="Lalanne C."/>
            <person name="Gautier V."/>
            <person name="Ament-velasquez S.L."/>
            <person name="Kruys A."/>
            <person name="Hutchinson M.I."/>
            <person name="Powell A.J."/>
            <person name="Barry K."/>
            <person name="Miller A.N."/>
            <person name="Grigoriev I.V."/>
            <person name="Debuchy R."/>
            <person name="Gladieux P."/>
            <person name="Thoren M.H."/>
            <person name="Johannesson H."/>
        </authorList>
    </citation>
    <scope>NUCLEOTIDE SEQUENCE</scope>
    <source>
        <strain evidence="2">SMH3187-1</strain>
    </source>
</reference>
<keyword evidence="3" id="KW-1185">Reference proteome</keyword>
<name>A0AA40EP99_9PEZI</name>
<evidence type="ECO:0000256" key="1">
    <source>
        <dbReference type="SAM" id="Phobius"/>
    </source>
</evidence>
<comment type="caution">
    <text evidence="2">The sequence shown here is derived from an EMBL/GenBank/DDBJ whole genome shotgun (WGS) entry which is preliminary data.</text>
</comment>
<feature type="transmembrane region" description="Helical" evidence="1">
    <location>
        <begin position="27"/>
        <end position="46"/>
    </location>
</feature>
<proteinExistence type="predicted"/>
<keyword evidence="1" id="KW-0472">Membrane</keyword>
<organism evidence="2 3">
    <name type="scientific">Schizothecium vesticola</name>
    <dbReference type="NCBI Taxonomy" id="314040"/>
    <lineage>
        <taxon>Eukaryota</taxon>
        <taxon>Fungi</taxon>
        <taxon>Dikarya</taxon>
        <taxon>Ascomycota</taxon>
        <taxon>Pezizomycotina</taxon>
        <taxon>Sordariomycetes</taxon>
        <taxon>Sordariomycetidae</taxon>
        <taxon>Sordariales</taxon>
        <taxon>Schizotheciaceae</taxon>
        <taxon>Schizothecium</taxon>
    </lineage>
</organism>
<feature type="transmembrane region" description="Helical" evidence="1">
    <location>
        <begin position="155"/>
        <end position="175"/>
    </location>
</feature>
<protein>
    <submittedName>
        <fullName evidence="2">Uncharacterized protein</fullName>
    </submittedName>
</protein>
<keyword evidence="1" id="KW-1133">Transmembrane helix</keyword>
<evidence type="ECO:0000313" key="3">
    <source>
        <dbReference type="Proteomes" id="UP001172155"/>
    </source>
</evidence>